<name>A0ABP0HB79_9DINO</name>
<evidence type="ECO:0000313" key="2">
    <source>
        <dbReference type="EMBL" id="CAK8986751.1"/>
    </source>
</evidence>
<dbReference type="InterPro" id="IPR029063">
    <property type="entry name" value="SAM-dependent_MTases_sf"/>
</dbReference>
<reference evidence="2 3" key="1">
    <citation type="submission" date="2024-02" db="EMBL/GenBank/DDBJ databases">
        <authorList>
            <person name="Chen Y."/>
            <person name="Shah S."/>
            <person name="Dougan E. K."/>
            <person name="Thang M."/>
            <person name="Chan C."/>
        </authorList>
    </citation>
    <scope>NUCLEOTIDE SEQUENCE [LARGE SCALE GENOMIC DNA]</scope>
</reference>
<keyword evidence="1" id="KW-0732">Signal</keyword>
<dbReference type="Pfam" id="PF13578">
    <property type="entry name" value="Methyltransf_24"/>
    <property type="match status" value="1"/>
</dbReference>
<accession>A0ABP0HB79</accession>
<protein>
    <submittedName>
        <fullName evidence="2">Uncharacterized protein</fullName>
    </submittedName>
</protein>
<organism evidence="2 3">
    <name type="scientific">Durusdinium trenchii</name>
    <dbReference type="NCBI Taxonomy" id="1381693"/>
    <lineage>
        <taxon>Eukaryota</taxon>
        <taxon>Sar</taxon>
        <taxon>Alveolata</taxon>
        <taxon>Dinophyceae</taxon>
        <taxon>Suessiales</taxon>
        <taxon>Symbiodiniaceae</taxon>
        <taxon>Durusdinium</taxon>
    </lineage>
</organism>
<keyword evidence="3" id="KW-1185">Reference proteome</keyword>
<evidence type="ECO:0000256" key="1">
    <source>
        <dbReference type="SAM" id="SignalP"/>
    </source>
</evidence>
<feature type="signal peptide" evidence="1">
    <location>
        <begin position="1"/>
        <end position="19"/>
    </location>
</feature>
<comment type="caution">
    <text evidence="2">The sequence shown here is derived from an EMBL/GenBank/DDBJ whole genome shotgun (WGS) entry which is preliminary data.</text>
</comment>
<sequence length="840" mass="94259">MFSWSLIFLGSTLLWCIHAAIHSLHISDGSRDQVISRLADAQARCPRYRVLDVGAAMNPWTLGVVTAVADRTPNVVDDCFEQAWFSANVARFCCRSGPRTTLKADEQNISCFTPDYGYERCCRNGEPQKLLRFDLDVNKESAWEPLLQHVNSAGKFEFAVASHIIEDVMNPEILLQMLPRVAKRGFVSMPSKFTELKRGVEGYGPHRGHIHHRWIGTIQSGRLLLLPKLSFLETVEGSVELVGNALTADSIDMSFEWEDDLPFSILNEGFVGPTPIHVIQMYLEVFRTSDDVDEAYIARQPMLDLSPLPCEARPKPKQKDAPPQEESGVLTSVQFCSLSSFEGLSKQLAAQLGATGEPCFHRELQEVRQRCLIAMKAVEAAMMIYHTCAAEPVEGSSRMESCKEAANLKQQNSSAILAACMQEEGPEADAVMQSVFAAAGAQARSLQPEALKHRAKNLRCARAASLVRPEENHIPMDVPLECLSHPFKVSFYNDLARHFAELPWISLRHPFLPYYDKSIFVEFAQSVPTWVAWLFELWYFYDHIFLPMFREQHAWGAQLAPLFRLPPWAVPRGIDRRQLVLEHLVEMLAESRTPRSATTDRTATKSKRVAMAEVGVFMGDTSAALLTKRLPLETVHLVDPWDSNDVFKATVIEKRGELTSAEARRHVEQRFAPLAATYCFDGQAGIHRPYQGQAVPRSGPWKKVERCGGAVEDKPGTPRVGIHATRSVAASKRVLTGSLDLVFIDGAHDYDSVSQDLKAWWPKIRPGGVMAGHDFSMSFPGLMRAVLEFVSMLPGRTEVYLDTDYSFWFFKPEDLPKRHASWRPRLEGGTRGHKARARVS</sequence>
<dbReference type="PANTHER" id="PTHR37909">
    <property type="entry name" value="S-ADENOSYL-L-METHIONINE-DEPENDENT METHYLTRANSFERASES SUPERFAMILY PROTEIN"/>
    <property type="match status" value="1"/>
</dbReference>
<proteinExistence type="predicted"/>
<feature type="chain" id="PRO_5046216421" evidence="1">
    <location>
        <begin position="20"/>
        <end position="840"/>
    </location>
</feature>
<dbReference type="SUPFAM" id="SSF53335">
    <property type="entry name" value="S-adenosyl-L-methionine-dependent methyltransferases"/>
    <property type="match status" value="1"/>
</dbReference>
<gene>
    <name evidence="2" type="ORF">SCF082_LOCUS681</name>
</gene>
<dbReference type="Gene3D" id="3.40.50.150">
    <property type="entry name" value="Vaccinia Virus protein VP39"/>
    <property type="match status" value="1"/>
</dbReference>
<dbReference type="Proteomes" id="UP001642464">
    <property type="component" value="Unassembled WGS sequence"/>
</dbReference>
<dbReference type="EMBL" id="CAXAMM010000270">
    <property type="protein sequence ID" value="CAK8986751.1"/>
    <property type="molecule type" value="Genomic_DNA"/>
</dbReference>
<dbReference type="PANTHER" id="PTHR37909:SF1">
    <property type="entry name" value="S-ADENOSYL-L-METHIONINE-DEPENDENT METHYLTRANSFERASES SUPERFAMILY PROTEIN"/>
    <property type="match status" value="1"/>
</dbReference>
<evidence type="ECO:0000313" key="3">
    <source>
        <dbReference type="Proteomes" id="UP001642464"/>
    </source>
</evidence>